<dbReference type="CDD" id="cd09276">
    <property type="entry name" value="Rnase_HI_RT_non_LTR"/>
    <property type="match status" value="1"/>
</dbReference>
<protein>
    <submittedName>
        <fullName evidence="4">Uncharacterized protein</fullName>
    </submittedName>
</protein>
<keyword evidence="1" id="KW-1133">Transmembrane helix</keyword>
<evidence type="ECO:0000259" key="3">
    <source>
        <dbReference type="Pfam" id="PF03372"/>
    </source>
</evidence>
<dbReference type="Pfam" id="PF00075">
    <property type="entry name" value="RNase_H"/>
    <property type="match status" value="1"/>
</dbReference>
<gene>
    <name evidence="4" type="ORF">ALC57_03022</name>
</gene>
<sequence length="556" mass="64145">IMNWNCRGLRGKISHLANFVSNFDLICLQETLLDCHTPFSLKGFECIRRDISTSHQRGLCILIKKSIEFQVLDFSHVSHQSIEIQDIKIMMDQEPLHIVNIYRHPPPWWNDACREVVAARKLATLEYKRTLSWENYLIYKKQCAITTKILHKAKNMLGAHSVESCLAIGYRVSTPINVMLAEAGKPPLRIRFNYLAARYLIKNFSRCGSLPIDSLEHLETASHNPRLRLDTCQRVPIFKRYNMVKHFKNCIKRSRFLAAFLYPFSTTIFTMGYTCVFAGVKDDTSNELILKLFQEFLHPLIQRDYVCFYTDSSRFDPDNFTGAGIYSPLAVIFSDSKSVLDYFASTRLDFGNYLIYAIINQLSQVLSKNLSIKLAWIPSHKGIAGNEKADELAKLGAKQGDRIDLEIPYSNLLSEARTSAAAQYRSHLDEEFRTKGLHYDQHFRSQTLVPWFTKLSLNREEIVLINRLRSNHYYLNYSLYRKNIVASKACPCGDPQQDINHIIFHCPFTSPKSEKLISFINNISDIQNDIFPLLKNYSPKLIRLLLAFLKSNNLSL</sequence>
<dbReference type="InterPro" id="IPR036691">
    <property type="entry name" value="Endo/exonu/phosph_ase_sf"/>
</dbReference>
<accession>A0A151JN83</accession>
<keyword evidence="1" id="KW-0812">Transmembrane</keyword>
<dbReference type="STRING" id="471704.A0A151JN83"/>
<dbReference type="EMBL" id="KQ978900">
    <property type="protein sequence ID" value="KYN27587.1"/>
    <property type="molecule type" value="Genomic_DNA"/>
</dbReference>
<dbReference type="InterPro" id="IPR036397">
    <property type="entry name" value="RNaseH_sf"/>
</dbReference>
<evidence type="ECO:0000256" key="1">
    <source>
        <dbReference type="SAM" id="Phobius"/>
    </source>
</evidence>
<dbReference type="SUPFAM" id="SSF56219">
    <property type="entry name" value="DNase I-like"/>
    <property type="match status" value="1"/>
</dbReference>
<keyword evidence="1" id="KW-0472">Membrane</keyword>
<feature type="domain" description="Endonuclease/exonuclease/phosphatase" evidence="3">
    <location>
        <begin position="2"/>
        <end position="115"/>
    </location>
</feature>
<dbReference type="GO" id="GO:0004523">
    <property type="term" value="F:RNA-DNA hybrid ribonuclease activity"/>
    <property type="evidence" value="ECO:0007669"/>
    <property type="project" value="InterPro"/>
</dbReference>
<feature type="non-terminal residue" evidence="4">
    <location>
        <position position="1"/>
    </location>
</feature>
<name>A0A151JN83_9HYME</name>
<evidence type="ECO:0000259" key="2">
    <source>
        <dbReference type="Pfam" id="PF00075"/>
    </source>
</evidence>
<dbReference type="AlphaFoldDB" id="A0A151JN83"/>
<dbReference type="InterPro" id="IPR005135">
    <property type="entry name" value="Endo/exonuclease/phosphatase"/>
</dbReference>
<evidence type="ECO:0000313" key="4">
    <source>
        <dbReference type="EMBL" id="KYN27587.1"/>
    </source>
</evidence>
<feature type="domain" description="RNase H type-1" evidence="2">
    <location>
        <begin position="358"/>
        <end position="397"/>
    </location>
</feature>
<keyword evidence="5" id="KW-1185">Reference proteome</keyword>
<reference evidence="4 5" key="1">
    <citation type="submission" date="2015-09" db="EMBL/GenBank/DDBJ databases">
        <title>Trachymyrmex cornetzi WGS genome.</title>
        <authorList>
            <person name="Nygaard S."/>
            <person name="Hu H."/>
            <person name="Boomsma J."/>
            <person name="Zhang G."/>
        </authorList>
    </citation>
    <scope>NUCLEOTIDE SEQUENCE [LARGE SCALE GENOMIC DNA]</scope>
    <source>
        <strain evidence="4">Tcor2-1</strain>
        <tissue evidence="4">Whole body</tissue>
    </source>
</reference>
<dbReference type="Proteomes" id="UP000078492">
    <property type="component" value="Unassembled WGS sequence"/>
</dbReference>
<dbReference type="Gene3D" id="3.30.420.10">
    <property type="entry name" value="Ribonuclease H-like superfamily/Ribonuclease H"/>
    <property type="match status" value="1"/>
</dbReference>
<proteinExistence type="predicted"/>
<dbReference type="SUPFAM" id="SSF53098">
    <property type="entry name" value="Ribonuclease H-like"/>
    <property type="match status" value="1"/>
</dbReference>
<dbReference type="Pfam" id="PF03372">
    <property type="entry name" value="Exo_endo_phos"/>
    <property type="match status" value="1"/>
</dbReference>
<dbReference type="InterPro" id="IPR012337">
    <property type="entry name" value="RNaseH-like_sf"/>
</dbReference>
<dbReference type="GO" id="GO:0003676">
    <property type="term" value="F:nucleic acid binding"/>
    <property type="evidence" value="ECO:0007669"/>
    <property type="project" value="InterPro"/>
</dbReference>
<evidence type="ECO:0000313" key="5">
    <source>
        <dbReference type="Proteomes" id="UP000078492"/>
    </source>
</evidence>
<dbReference type="InterPro" id="IPR002156">
    <property type="entry name" value="RNaseH_domain"/>
</dbReference>
<dbReference type="Gene3D" id="3.60.10.10">
    <property type="entry name" value="Endonuclease/exonuclease/phosphatase"/>
    <property type="match status" value="1"/>
</dbReference>
<organism evidence="4 5">
    <name type="scientific">Trachymyrmex cornetzi</name>
    <dbReference type="NCBI Taxonomy" id="471704"/>
    <lineage>
        <taxon>Eukaryota</taxon>
        <taxon>Metazoa</taxon>
        <taxon>Ecdysozoa</taxon>
        <taxon>Arthropoda</taxon>
        <taxon>Hexapoda</taxon>
        <taxon>Insecta</taxon>
        <taxon>Pterygota</taxon>
        <taxon>Neoptera</taxon>
        <taxon>Endopterygota</taxon>
        <taxon>Hymenoptera</taxon>
        <taxon>Apocrita</taxon>
        <taxon>Aculeata</taxon>
        <taxon>Formicoidea</taxon>
        <taxon>Formicidae</taxon>
        <taxon>Myrmicinae</taxon>
        <taxon>Trachymyrmex</taxon>
    </lineage>
</organism>
<feature type="transmembrane region" description="Helical" evidence="1">
    <location>
        <begin position="256"/>
        <end position="280"/>
    </location>
</feature>